<reference evidence="2 3" key="1">
    <citation type="submission" date="2024-04" db="EMBL/GenBank/DDBJ databases">
        <title>Tritrichomonas musculus Genome.</title>
        <authorList>
            <person name="Alves-Ferreira E."/>
            <person name="Grigg M."/>
            <person name="Lorenzi H."/>
            <person name="Galac M."/>
        </authorList>
    </citation>
    <scope>NUCLEOTIDE SEQUENCE [LARGE SCALE GENOMIC DNA]</scope>
    <source>
        <strain evidence="2 3">EAF2021</strain>
    </source>
</reference>
<protein>
    <submittedName>
        <fullName evidence="2">Uncharacterized protein</fullName>
    </submittedName>
</protein>
<proteinExistence type="predicted"/>
<name>A0ABR2GRV5_9EUKA</name>
<comment type="caution">
    <text evidence="2">The sequence shown here is derived from an EMBL/GenBank/DDBJ whole genome shotgun (WGS) entry which is preliminary data.</text>
</comment>
<accession>A0ABR2GRV5</accession>
<organism evidence="2 3">
    <name type="scientific">Tritrichomonas musculus</name>
    <dbReference type="NCBI Taxonomy" id="1915356"/>
    <lineage>
        <taxon>Eukaryota</taxon>
        <taxon>Metamonada</taxon>
        <taxon>Parabasalia</taxon>
        <taxon>Tritrichomonadida</taxon>
        <taxon>Tritrichomonadidae</taxon>
        <taxon>Tritrichomonas</taxon>
    </lineage>
</organism>
<dbReference type="EMBL" id="JAPFFF010000066">
    <property type="protein sequence ID" value="KAK8836292.1"/>
    <property type="molecule type" value="Genomic_DNA"/>
</dbReference>
<feature type="region of interest" description="Disordered" evidence="1">
    <location>
        <begin position="1"/>
        <end position="40"/>
    </location>
</feature>
<keyword evidence="3" id="KW-1185">Reference proteome</keyword>
<evidence type="ECO:0000313" key="2">
    <source>
        <dbReference type="EMBL" id="KAK8836292.1"/>
    </source>
</evidence>
<evidence type="ECO:0000256" key="1">
    <source>
        <dbReference type="SAM" id="MobiDB-lite"/>
    </source>
</evidence>
<dbReference type="Proteomes" id="UP001470230">
    <property type="component" value="Unassembled WGS sequence"/>
</dbReference>
<gene>
    <name evidence="2" type="ORF">M9Y10_039626</name>
</gene>
<evidence type="ECO:0000313" key="3">
    <source>
        <dbReference type="Proteomes" id="UP001470230"/>
    </source>
</evidence>
<sequence length="169" mass="19332">MVRTRKAAKKSMMNGRLNTPKQSSSQSSREPSPAPTFQNQGVQTDRYLNFSNIIKFVLVTLICGMTFSQIKDFSIINETDSCSEKVFYEYQDIITDSIIELARESTQKYSENLNDDTIVSIDVAWDHRRHGSACIVTMIDIQSRKIIDSSIRQKRSNLFLEILKKILGI</sequence>